<dbReference type="RefSeq" id="XP_067526450.1">
    <property type="nucleotide sequence ID" value="XM_067670349.1"/>
</dbReference>
<sequence length="55" mass="6560">MLTSKRSVNEYNSERNQSSFHSLTVNYGLNLEKLWIQFTYKDEPYLIISSICREI</sequence>
<evidence type="ECO:0000313" key="1">
    <source>
        <dbReference type="EMBL" id="EIE91054.1"/>
    </source>
</evidence>
<accession>I1CRH4</accession>
<organism evidence="1 2">
    <name type="scientific">Rhizopus delemar (strain RA 99-880 / ATCC MYA-4621 / FGSC 9543 / NRRL 43880)</name>
    <name type="common">Mucormycosis agent</name>
    <name type="synonym">Rhizopus arrhizus var. delemar</name>
    <dbReference type="NCBI Taxonomy" id="246409"/>
    <lineage>
        <taxon>Eukaryota</taxon>
        <taxon>Fungi</taxon>
        <taxon>Fungi incertae sedis</taxon>
        <taxon>Mucoromycota</taxon>
        <taxon>Mucoromycotina</taxon>
        <taxon>Mucoromycetes</taxon>
        <taxon>Mucorales</taxon>
        <taxon>Mucorineae</taxon>
        <taxon>Rhizopodaceae</taxon>
        <taxon>Rhizopus</taxon>
    </lineage>
</organism>
<dbReference type="EMBL" id="CH476748">
    <property type="protein sequence ID" value="EIE91054.1"/>
    <property type="molecule type" value="Genomic_DNA"/>
</dbReference>
<evidence type="ECO:0000313" key="2">
    <source>
        <dbReference type="Proteomes" id="UP000009138"/>
    </source>
</evidence>
<keyword evidence="2" id="KW-1185">Reference proteome</keyword>
<name>I1CRH4_RHIO9</name>
<reference evidence="1 2" key="1">
    <citation type="journal article" date="2009" name="PLoS Genet.">
        <title>Genomic analysis of the basal lineage fungus Rhizopus oryzae reveals a whole-genome duplication.</title>
        <authorList>
            <person name="Ma L.-J."/>
            <person name="Ibrahim A.S."/>
            <person name="Skory C."/>
            <person name="Grabherr M.G."/>
            <person name="Burger G."/>
            <person name="Butler M."/>
            <person name="Elias M."/>
            <person name="Idnurm A."/>
            <person name="Lang B.F."/>
            <person name="Sone T."/>
            <person name="Abe A."/>
            <person name="Calvo S.E."/>
            <person name="Corrochano L.M."/>
            <person name="Engels R."/>
            <person name="Fu J."/>
            <person name="Hansberg W."/>
            <person name="Kim J.-M."/>
            <person name="Kodira C.D."/>
            <person name="Koehrsen M.J."/>
            <person name="Liu B."/>
            <person name="Miranda-Saavedra D."/>
            <person name="O'Leary S."/>
            <person name="Ortiz-Castellanos L."/>
            <person name="Poulter R."/>
            <person name="Rodriguez-Romero J."/>
            <person name="Ruiz-Herrera J."/>
            <person name="Shen Y.-Q."/>
            <person name="Zeng Q."/>
            <person name="Galagan J."/>
            <person name="Birren B.W."/>
            <person name="Cuomo C.A."/>
            <person name="Wickes B.L."/>
        </authorList>
    </citation>
    <scope>NUCLEOTIDE SEQUENCE [LARGE SCALE GENOMIC DNA]</scope>
    <source>
        <strain evidence="2">RA 99-880 / ATCC MYA-4621 / FGSC 9543 / NRRL 43880</strain>
    </source>
</reference>
<gene>
    <name evidence="1" type="ORF">RO3G_15765</name>
</gene>
<dbReference type="GeneID" id="93622730"/>
<dbReference type="Proteomes" id="UP000009138">
    <property type="component" value="Unassembled WGS sequence"/>
</dbReference>
<protein>
    <submittedName>
        <fullName evidence="1">Uncharacterized protein</fullName>
    </submittedName>
</protein>
<dbReference type="VEuPathDB" id="FungiDB:RO3G_15765"/>
<proteinExistence type="predicted"/>
<dbReference type="InParanoid" id="I1CRH4"/>
<dbReference type="AlphaFoldDB" id="I1CRH4"/>